<dbReference type="EC" id="2.7.7.7" evidence="1"/>
<comment type="catalytic activity">
    <reaction evidence="6">
        <text>DNA(n) + a 2'-deoxyribonucleoside 5'-triphosphate = DNA(n+1) + diphosphate</text>
        <dbReference type="Rhea" id="RHEA:22508"/>
        <dbReference type="Rhea" id="RHEA-COMP:17339"/>
        <dbReference type="Rhea" id="RHEA-COMP:17340"/>
        <dbReference type="ChEBI" id="CHEBI:33019"/>
        <dbReference type="ChEBI" id="CHEBI:61560"/>
        <dbReference type="ChEBI" id="CHEBI:173112"/>
        <dbReference type="EC" id="2.7.7.7"/>
    </reaction>
</comment>
<evidence type="ECO:0000313" key="9">
    <source>
        <dbReference type="Proteomes" id="UP000784128"/>
    </source>
</evidence>
<dbReference type="Gene3D" id="1.10.150.870">
    <property type="match status" value="1"/>
</dbReference>
<dbReference type="InterPro" id="IPR003141">
    <property type="entry name" value="Pol/His_phosphatase_N"/>
</dbReference>
<keyword evidence="2" id="KW-0808">Transferase</keyword>
<dbReference type="SMART" id="SM00481">
    <property type="entry name" value="POLIIIAc"/>
    <property type="match status" value="1"/>
</dbReference>
<dbReference type="Pfam" id="PF14579">
    <property type="entry name" value="HHH_6"/>
    <property type="match status" value="1"/>
</dbReference>
<evidence type="ECO:0000259" key="7">
    <source>
        <dbReference type="SMART" id="SM00481"/>
    </source>
</evidence>
<keyword evidence="9" id="KW-1185">Reference proteome</keyword>
<dbReference type="InterPro" id="IPR011708">
    <property type="entry name" value="DNA_pol3_alpha_NTPase_dom"/>
</dbReference>
<dbReference type="CDD" id="cd04485">
    <property type="entry name" value="DnaE_OBF"/>
    <property type="match status" value="1"/>
</dbReference>
<dbReference type="InterPro" id="IPR040982">
    <property type="entry name" value="DNA_pol3_finger"/>
</dbReference>
<dbReference type="InterPro" id="IPR004013">
    <property type="entry name" value="PHP_dom"/>
</dbReference>
<dbReference type="Proteomes" id="UP000784128">
    <property type="component" value="Unassembled WGS sequence"/>
</dbReference>
<evidence type="ECO:0000256" key="1">
    <source>
        <dbReference type="ARBA" id="ARBA00012417"/>
    </source>
</evidence>
<evidence type="ECO:0000313" key="8">
    <source>
        <dbReference type="EMBL" id="MBT1070529.1"/>
    </source>
</evidence>
<dbReference type="RefSeq" id="WP_214296222.1">
    <property type="nucleotide sequence ID" value="NZ_JAHDYS010000001.1"/>
</dbReference>
<name>A0ABS5U4E7_9BACT</name>
<comment type="caution">
    <text evidence="8">The sequence shown here is derived from an EMBL/GenBank/DDBJ whole genome shotgun (WGS) entry which is preliminary data.</text>
</comment>
<evidence type="ECO:0000256" key="4">
    <source>
        <dbReference type="ARBA" id="ARBA00022705"/>
    </source>
</evidence>
<evidence type="ECO:0000256" key="3">
    <source>
        <dbReference type="ARBA" id="ARBA00022695"/>
    </source>
</evidence>
<dbReference type="InterPro" id="IPR004805">
    <property type="entry name" value="DnaE2/DnaE/PolC"/>
</dbReference>
<dbReference type="Pfam" id="PF07733">
    <property type="entry name" value="DNA_pol3_alpha"/>
    <property type="match status" value="1"/>
</dbReference>
<keyword evidence="3" id="KW-0548">Nucleotidyltransferase</keyword>
<sequence>MHDFVHLHVHSSSSPAWGIHSPEALCVAARNMGLTTLALTDRNGLYAIPRFIAAAREAGIAPLIGAEAVTDRHRAVLLARDETGYANLCRLLSDLHCCKGFELPAALSRYRQGLVVISDDRNLLTVLAAEERSNLFVEVSPGHNLSAALALAEELSLPPVATCRALFLEQEDIHLHRVLRAIHLTSKLSRLKAEECAKERDFLMAPPELARFFPECPRALANTRLVADLCRSDWDFSRTIFPAFRSLEDDQAFTELERRARLGALRRYGCIDEQVEARLTKELAIIRLKGFAHYFLVVEEIVSQSKRTCGRGSAAASLVAYCLEITHVDPIRHNLFFERFLNEGRTDPPDIDIDFPWDERDAILDFAFRRYGVERAAMVSNQVGFKGRGALREVAKVYGLPEVDIKEVTERISGFWRADRAAGAVHGHPLFEGEQLPREWEEIIGVAGRLKGHLRHLSLHCGGLVIVPDEIRRYVPVEISAKGLPMIQWEKDQAEDSGLVKIDILGNRSLAVIRDTLSVIGQKDVAIDFASWDPLADEKTRLLFRRGATMGCFYVESPSIRLVLRKVWGERPDRQALAADLFEVLVQVSSLIRPAANKLVLEYVARVRGKAWQSVHPFLGGVMDETYGIAIYQEQITQIAMALAGFSVFEGDQLRKIVSKKHKEKKLEDFRRRFFEGGEGLGVPRQVLESTWNQILSFAGYSFCKPHSASYAMVSAQAAYLKANHPAEFMAAVISNQGGYYSTFAYISEAKRLGLSILGADINASDYCYTGGEGSVRIGLMQIQGLTRDGADRLLHERTERGSFSSFSDFLRRVRIDRADGERLVTGGCFDSLEGKERRPSLLWELLQHVSRPSGSGLLFEEPQVQELPSPPAYDEAMVLRQERETLGMLVSRHPLSLHRKALLRHKPTRACEMHNHAGRPVTMVGWWITTKTVQDKHGRPMEFISFEDTTAIFDATFFPDVYSRFCRKLSQKRPYLLKGMVEEEFGVCTLRVRWVGFLDE</sequence>
<dbReference type="PANTHER" id="PTHR32294">
    <property type="entry name" value="DNA POLYMERASE III SUBUNIT ALPHA"/>
    <property type="match status" value="1"/>
</dbReference>
<accession>A0ABS5U4E7</accession>
<reference evidence="8 9" key="1">
    <citation type="submission" date="2021-05" db="EMBL/GenBank/DDBJ databases">
        <title>The draft genome of Geobacter chapellei DSM 13688.</title>
        <authorList>
            <person name="Xu Z."/>
            <person name="Masuda Y."/>
            <person name="Itoh H."/>
            <person name="Senoo K."/>
        </authorList>
    </citation>
    <scope>NUCLEOTIDE SEQUENCE [LARGE SCALE GENOMIC DNA]</scope>
    <source>
        <strain evidence="8 9">DSM 13688</strain>
    </source>
</reference>
<proteinExistence type="predicted"/>
<dbReference type="NCBIfam" id="TIGR00594">
    <property type="entry name" value="polc"/>
    <property type="match status" value="1"/>
</dbReference>
<evidence type="ECO:0000256" key="2">
    <source>
        <dbReference type="ARBA" id="ARBA00022679"/>
    </source>
</evidence>
<feature type="domain" description="Polymerase/histidinol phosphatase N-terminal" evidence="7">
    <location>
        <begin position="5"/>
        <end position="72"/>
    </location>
</feature>
<keyword evidence="5" id="KW-0239">DNA-directed DNA polymerase</keyword>
<gene>
    <name evidence="8" type="ORF">KJB30_01910</name>
</gene>
<dbReference type="InterPro" id="IPR016195">
    <property type="entry name" value="Pol/histidinol_Pase-like"/>
</dbReference>
<dbReference type="InterPro" id="IPR029460">
    <property type="entry name" value="DNAPol_HHH"/>
</dbReference>
<dbReference type="Pfam" id="PF17657">
    <property type="entry name" value="DNA_pol3_finger"/>
    <property type="match status" value="1"/>
</dbReference>
<dbReference type="Pfam" id="PF02811">
    <property type="entry name" value="PHP"/>
    <property type="match status" value="1"/>
</dbReference>
<evidence type="ECO:0000256" key="5">
    <source>
        <dbReference type="ARBA" id="ARBA00022932"/>
    </source>
</evidence>
<protein>
    <recommendedName>
        <fullName evidence="1">DNA-directed DNA polymerase</fullName>
        <ecNumber evidence="1">2.7.7.7</ecNumber>
    </recommendedName>
</protein>
<keyword evidence="4" id="KW-0235">DNA replication</keyword>
<dbReference type="SUPFAM" id="SSF89550">
    <property type="entry name" value="PHP domain-like"/>
    <property type="match status" value="1"/>
</dbReference>
<evidence type="ECO:0000256" key="6">
    <source>
        <dbReference type="ARBA" id="ARBA00049244"/>
    </source>
</evidence>
<dbReference type="Gene3D" id="3.20.20.140">
    <property type="entry name" value="Metal-dependent hydrolases"/>
    <property type="match status" value="1"/>
</dbReference>
<dbReference type="EMBL" id="JAHDYS010000001">
    <property type="protein sequence ID" value="MBT1070529.1"/>
    <property type="molecule type" value="Genomic_DNA"/>
</dbReference>
<organism evidence="8 9">
    <name type="scientific">Pelotalea chapellei</name>
    <dbReference type="NCBI Taxonomy" id="44671"/>
    <lineage>
        <taxon>Bacteria</taxon>
        <taxon>Pseudomonadati</taxon>
        <taxon>Thermodesulfobacteriota</taxon>
        <taxon>Desulfuromonadia</taxon>
        <taxon>Geobacterales</taxon>
        <taxon>Geobacteraceae</taxon>
        <taxon>Pelotalea</taxon>
    </lineage>
</organism>